<dbReference type="Gene3D" id="3.30.110.10">
    <property type="entry name" value="Translation initiation factor 3 (IF-3), C-terminal domain"/>
    <property type="match status" value="1"/>
</dbReference>
<reference evidence="4" key="1">
    <citation type="submission" date="2019-05" db="EMBL/GenBank/DDBJ databases">
        <title>Annotation for the trematode Fasciolopsis buski.</title>
        <authorList>
            <person name="Choi Y.-J."/>
        </authorList>
    </citation>
    <scope>NUCLEOTIDE SEQUENCE</scope>
    <source>
        <strain evidence="4">HT</strain>
        <tissue evidence="4">Whole worm</tissue>
    </source>
</reference>
<evidence type="ECO:0000256" key="2">
    <source>
        <dbReference type="ARBA" id="ARBA00035707"/>
    </source>
</evidence>
<protein>
    <recommendedName>
        <fullName evidence="2">Large ribosomal subunit protein uL10m</fullName>
    </recommendedName>
    <alternativeName>
        <fullName evidence="3">39S ribosomal protein L10, mitochondrial</fullName>
    </alternativeName>
</protein>
<dbReference type="PANTHER" id="PTHR11560">
    <property type="entry name" value="39S RIBOSOMAL PROTEIN L10, MITOCHONDRIAL"/>
    <property type="match status" value="1"/>
</dbReference>
<evidence type="ECO:0000313" key="4">
    <source>
        <dbReference type="EMBL" id="KAA0198372.1"/>
    </source>
</evidence>
<evidence type="ECO:0000313" key="5">
    <source>
        <dbReference type="Proteomes" id="UP000728185"/>
    </source>
</evidence>
<sequence length="476" mass="55020">MVVLFKARSLIYLPSTFCFLRQPVRNRHVPDPGTLEQRLFRAVTTPVLPPIRIDPVEKRIRREERFRLQRENNPYRAFLRQKAREEFYGLADGRMLLVLFPLYHKPREFLPVRNRLFRKNLVFHSFPVSILREAAANTRWETFANSFLTDNSPNLYLFGDADPGLCGSALNILQKAPFFLLLGGVIEYRILTADQLNEFANYNVTGGLDGARSRLIGVLDEVRGRDLIRNLTAHQTDLVVSLRQHSSVVHDQRPFHFPPTYTLTSRFRWRQSASATEQLVSHEAEAFNVLGRSERVRVCIEPHQPELRRLTGAQPGDSTIDLPSAELKRIIKLLKSSVFMIKTDGDVPVFKLCDHIQNSVRENKTGVKLQQDERGKTLRMNSQIDDHMLEVRVKQAETFLDANYVVAVFIKPRRNKPVDGQTEKWKEQEDLAKTIYKIQAQRFVNAFSQIPFATVRLLERPQLNEIALVVRRTQNS</sequence>
<dbReference type="Proteomes" id="UP000728185">
    <property type="component" value="Unassembled WGS sequence"/>
</dbReference>
<comment type="caution">
    <text evidence="4">The sequence shown here is derived from an EMBL/GenBank/DDBJ whole genome shotgun (WGS) entry which is preliminary data.</text>
</comment>
<dbReference type="SUPFAM" id="SSF160369">
    <property type="entry name" value="Ribosomal protein L10-like"/>
    <property type="match status" value="1"/>
</dbReference>
<name>A0A8E0S129_9TREM</name>
<keyword evidence="4" id="KW-0687">Ribonucleoprotein</keyword>
<dbReference type="AlphaFoldDB" id="A0A8E0S129"/>
<evidence type="ECO:0000256" key="3">
    <source>
        <dbReference type="ARBA" id="ARBA00035716"/>
    </source>
</evidence>
<accession>A0A8E0S129</accession>
<dbReference type="OrthoDB" id="360689at2759"/>
<evidence type="ECO:0000256" key="1">
    <source>
        <dbReference type="ARBA" id="ARBA00008889"/>
    </source>
</evidence>
<dbReference type="EMBL" id="LUCM01001787">
    <property type="protein sequence ID" value="KAA0198372.1"/>
    <property type="molecule type" value="Genomic_DNA"/>
</dbReference>
<dbReference type="InterPro" id="IPR036788">
    <property type="entry name" value="T_IF-3_C_sf"/>
</dbReference>
<gene>
    <name evidence="4" type="ORF">FBUS_04983</name>
</gene>
<proteinExistence type="inferred from homology"/>
<dbReference type="GO" id="GO:0006413">
    <property type="term" value="P:translational initiation"/>
    <property type="evidence" value="ECO:0007669"/>
    <property type="project" value="InterPro"/>
</dbReference>
<dbReference type="Gene3D" id="3.30.70.1730">
    <property type="match status" value="1"/>
</dbReference>
<dbReference type="InterPro" id="IPR043141">
    <property type="entry name" value="Ribosomal_uL10-like_sf"/>
</dbReference>
<dbReference type="InterPro" id="IPR047865">
    <property type="entry name" value="Ribosomal_uL10_bac_type"/>
</dbReference>
<dbReference type="GO" id="GO:0005840">
    <property type="term" value="C:ribosome"/>
    <property type="evidence" value="ECO:0007669"/>
    <property type="project" value="UniProtKB-KW"/>
</dbReference>
<organism evidence="4 5">
    <name type="scientific">Fasciolopsis buskii</name>
    <dbReference type="NCBI Taxonomy" id="27845"/>
    <lineage>
        <taxon>Eukaryota</taxon>
        <taxon>Metazoa</taxon>
        <taxon>Spiralia</taxon>
        <taxon>Lophotrochozoa</taxon>
        <taxon>Platyhelminthes</taxon>
        <taxon>Trematoda</taxon>
        <taxon>Digenea</taxon>
        <taxon>Plagiorchiida</taxon>
        <taxon>Echinostomata</taxon>
        <taxon>Echinostomatoidea</taxon>
        <taxon>Fasciolidae</taxon>
        <taxon>Fasciolopsis</taxon>
    </lineage>
</organism>
<comment type="similarity">
    <text evidence="1">Belongs to the universal ribosomal protein uL10 family.</text>
</comment>
<keyword evidence="4" id="KW-0689">Ribosomal protein</keyword>
<keyword evidence="5" id="KW-1185">Reference proteome</keyword>
<dbReference type="SUPFAM" id="SSF55200">
    <property type="entry name" value="Translation initiation factor IF3, C-terminal domain"/>
    <property type="match status" value="1"/>
</dbReference>